<keyword evidence="2" id="KW-0479">Metal-binding</keyword>
<feature type="domain" description="CENP-V/GFA" evidence="5">
    <location>
        <begin position="2"/>
        <end position="119"/>
    </location>
</feature>
<organism evidence="6 7">
    <name type="scientific">Acinetobacter shaoyimingii</name>
    <dbReference type="NCBI Taxonomy" id="2715164"/>
    <lineage>
        <taxon>Bacteria</taxon>
        <taxon>Pseudomonadati</taxon>
        <taxon>Pseudomonadota</taxon>
        <taxon>Gammaproteobacteria</taxon>
        <taxon>Moraxellales</taxon>
        <taxon>Moraxellaceae</taxon>
        <taxon>Acinetobacter</taxon>
    </lineage>
</organism>
<evidence type="ECO:0000256" key="4">
    <source>
        <dbReference type="ARBA" id="ARBA00023239"/>
    </source>
</evidence>
<dbReference type="Pfam" id="PF04828">
    <property type="entry name" value="GFA"/>
    <property type="match status" value="1"/>
</dbReference>
<dbReference type="PANTHER" id="PTHR33337">
    <property type="entry name" value="GFA DOMAIN-CONTAINING PROTEIN"/>
    <property type="match status" value="1"/>
</dbReference>
<keyword evidence="3" id="KW-0862">Zinc</keyword>
<dbReference type="SUPFAM" id="SSF51316">
    <property type="entry name" value="Mss4-like"/>
    <property type="match status" value="1"/>
</dbReference>
<dbReference type="GO" id="GO:0016846">
    <property type="term" value="F:carbon-sulfur lyase activity"/>
    <property type="evidence" value="ECO:0007669"/>
    <property type="project" value="InterPro"/>
</dbReference>
<dbReference type="InterPro" id="IPR011057">
    <property type="entry name" value="Mss4-like_sf"/>
</dbReference>
<dbReference type="InterPro" id="IPR006913">
    <property type="entry name" value="CENP-V/GFA"/>
</dbReference>
<name>A0A6G8RVC0_9GAMM</name>
<keyword evidence="7" id="KW-1185">Reference proteome</keyword>
<sequence>MYTATCLCGVIHIEINQQIDQIYICHCKACQKAQGGAFVAVTTISTENFQIKFGLEYLAEYYSSLNKKRVFCLKCASPIYSARLDLPEVLRLRVGIIDQPLTAKIYSHAFIDEKAEWYEIHGDAQQFQKQVIDE</sequence>
<evidence type="ECO:0000256" key="1">
    <source>
        <dbReference type="ARBA" id="ARBA00005495"/>
    </source>
</evidence>
<dbReference type="GO" id="GO:0046872">
    <property type="term" value="F:metal ion binding"/>
    <property type="evidence" value="ECO:0007669"/>
    <property type="project" value="UniProtKB-KW"/>
</dbReference>
<dbReference type="RefSeq" id="WP_166223318.1">
    <property type="nucleotide sequence ID" value="NZ_CP049801.1"/>
</dbReference>
<evidence type="ECO:0000256" key="3">
    <source>
        <dbReference type="ARBA" id="ARBA00022833"/>
    </source>
</evidence>
<dbReference type="PROSITE" id="PS51891">
    <property type="entry name" value="CENP_V_GFA"/>
    <property type="match status" value="1"/>
</dbReference>
<keyword evidence="4" id="KW-0456">Lyase</keyword>
<evidence type="ECO:0000313" key="7">
    <source>
        <dbReference type="Proteomes" id="UP000502297"/>
    </source>
</evidence>
<dbReference type="Proteomes" id="UP000502297">
    <property type="component" value="Chromosome"/>
</dbReference>
<evidence type="ECO:0000259" key="5">
    <source>
        <dbReference type="PROSITE" id="PS51891"/>
    </source>
</evidence>
<comment type="similarity">
    <text evidence="1">Belongs to the Gfa family.</text>
</comment>
<proteinExistence type="inferred from homology"/>
<dbReference type="AlphaFoldDB" id="A0A6G8RVC0"/>
<dbReference type="PANTHER" id="PTHR33337:SF40">
    <property type="entry name" value="CENP-V_GFA DOMAIN-CONTAINING PROTEIN-RELATED"/>
    <property type="match status" value="1"/>
</dbReference>
<dbReference type="Gene3D" id="3.90.1590.10">
    <property type="entry name" value="glutathione-dependent formaldehyde- activating enzyme (gfa)"/>
    <property type="match status" value="1"/>
</dbReference>
<gene>
    <name evidence="6" type="ORF">G8E00_07640</name>
</gene>
<dbReference type="KEGG" id="asha:G8E00_07640"/>
<protein>
    <submittedName>
        <fullName evidence="6">GFA family protein</fullName>
    </submittedName>
</protein>
<accession>A0A6G8RVC0</accession>
<reference evidence="6 7" key="1">
    <citation type="submission" date="2020-03" db="EMBL/GenBank/DDBJ databases">
        <authorList>
            <person name="Zhu W."/>
        </authorList>
    </citation>
    <scope>NUCLEOTIDE SEQUENCE [LARGE SCALE GENOMIC DNA]</scope>
    <source>
        <strain evidence="6 7">323-1</strain>
    </source>
</reference>
<evidence type="ECO:0000256" key="2">
    <source>
        <dbReference type="ARBA" id="ARBA00022723"/>
    </source>
</evidence>
<evidence type="ECO:0000313" key="6">
    <source>
        <dbReference type="EMBL" id="QIO05831.1"/>
    </source>
</evidence>
<dbReference type="EMBL" id="CP049801">
    <property type="protein sequence ID" value="QIO05831.1"/>
    <property type="molecule type" value="Genomic_DNA"/>
</dbReference>